<gene>
    <name evidence="1" type="ORF">D9Q98_010216</name>
</gene>
<reference evidence="1" key="1">
    <citation type="journal article" date="2019" name="Plant J.">
        <title>Chlorella vulgaris genome assembly and annotation reveals the molecular basis for metabolic acclimation to high light conditions.</title>
        <authorList>
            <person name="Cecchin M."/>
            <person name="Marcolungo L."/>
            <person name="Rossato M."/>
            <person name="Girolomoni L."/>
            <person name="Cosentino E."/>
            <person name="Cuine S."/>
            <person name="Li-Beisson Y."/>
            <person name="Delledonne M."/>
            <person name="Ballottari M."/>
        </authorList>
    </citation>
    <scope>NUCLEOTIDE SEQUENCE</scope>
    <source>
        <strain evidence="1">211/11P</strain>
    </source>
</reference>
<dbReference type="Proteomes" id="UP001055712">
    <property type="component" value="Unassembled WGS sequence"/>
</dbReference>
<name>A0A9D4TNB8_CHLVU</name>
<dbReference type="EMBL" id="SIDB01000008">
    <property type="protein sequence ID" value="KAI3429905.1"/>
    <property type="molecule type" value="Genomic_DNA"/>
</dbReference>
<comment type="caution">
    <text evidence="1">The sequence shown here is derived from an EMBL/GenBank/DDBJ whole genome shotgun (WGS) entry which is preliminary data.</text>
</comment>
<sequence length="220" mass="24524">MKVTREEWKALLLCVVMPFFKKSAELRRLTEPAAASAQLSAVSVDNCWLQHPCCVKDSTATKRVRDLRTGCVKPAAATKITKALEEAAALPAPSRRQPSERVLKWAKLGGYYKLDLYVWGDIQKHTVHVPLHVLIAHMSAGYTDPHHEVFSAPPRKITKVVAHLGECPKSCCTPWHLKLVPSRQNLMTGQHSKKAKGKNIGAWKYGEPSPNMTEAGYYDD</sequence>
<evidence type="ECO:0000313" key="2">
    <source>
        <dbReference type="Proteomes" id="UP001055712"/>
    </source>
</evidence>
<organism evidence="1 2">
    <name type="scientific">Chlorella vulgaris</name>
    <name type="common">Green alga</name>
    <dbReference type="NCBI Taxonomy" id="3077"/>
    <lineage>
        <taxon>Eukaryota</taxon>
        <taxon>Viridiplantae</taxon>
        <taxon>Chlorophyta</taxon>
        <taxon>core chlorophytes</taxon>
        <taxon>Trebouxiophyceae</taxon>
        <taxon>Chlorellales</taxon>
        <taxon>Chlorellaceae</taxon>
        <taxon>Chlorella clade</taxon>
        <taxon>Chlorella</taxon>
    </lineage>
</organism>
<reference evidence="1" key="2">
    <citation type="submission" date="2020-11" db="EMBL/GenBank/DDBJ databases">
        <authorList>
            <person name="Cecchin M."/>
            <person name="Marcolungo L."/>
            <person name="Rossato M."/>
            <person name="Girolomoni L."/>
            <person name="Cosentino E."/>
            <person name="Cuine S."/>
            <person name="Li-Beisson Y."/>
            <person name="Delledonne M."/>
            <person name="Ballottari M."/>
        </authorList>
    </citation>
    <scope>NUCLEOTIDE SEQUENCE</scope>
    <source>
        <strain evidence="1">211/11P</strain>
        <tissue evidence="1">Whole cell</tissue>
    </source>
</reference>
<evidence type="ECO:0000313" key="1">
    <source>
        <dbReference type="EMBL" id="KAI3429905.1"/>
    </source>
</evidence>
<dbReference type="AlphaFoldDB" id="A0A9D4TNB8"/>
<protein>
    <submittedName>
        <fullName evidence="1">Uncharacterized protein</fullName>
    </submittedName>
</protein>
<keyword evidence="2" id="KW-1185">Reference proteome</keyword>
<accession>A0A9D4TNB8</accession>
<proteinExistence type="predicted"/>